<feature type="domain" description="ATP-grasp" evidence="2">
    <location>
        <begin position="130"/>
        <end position="323"/>
    </location>
</feature>
<dbReference type="Proteomes" id="UP001589818">
    <property type="component" value="Unassembled WGS sequence"/>
</dbReference>
<gene>
    <name evidence="3" type="ORF">ACFFJ8_26225</name>
</gene>
<keyword evidence="1" id="KW-0067">ATP-binding</keyword>
<protein>
    <recommendedName>
        <fullName evidence="2">ATP-grasp domain-containing protein</fullName>
    </recommendedName>
</protein>
<evidence type="ECO:0000313" key="3">
    <source>
        <dbReference type="EMBL" id="MFC0394848.1"/>
    </source>
</evidence>
<evidence type="ECO:0000256" key="1">
    <source>
        <dbReference type="PROSITE-ProRule" id="PRU00409"/>
    </source>
</evidence>
<dbReference type="PROSITE" id="PS50975">
    <property type="entry name" value="ATP_GRASP"/>
    <property type="match status" value="1"/>
</dbReference>
<name>A0ABV6JG04_9BACL</name>
<dbReference type="EMBL" id="JBHLVF010000041">
    <property type="protein sequence ID" value="MFC0394848.1"/>
    <property type="molecule type" value="Genomic_DNA"/>
</dbReference>
<proteinExistence type="predicted"/>
<dbReference type="Gene3D" id="3.40.50.20">
    <property type="match status" value="1"/>
</dbReference>
<dbReference type="Gene3D" id="3.30.470.20">
    <property type="entry name" value="ATP-grasp fold, B domain"/>
    <property type="match status" value="1"/>
</dbReference>
<keyword evidence="4" id="KW-1185">Reference proteome</keyword>
<dbReference type="RefSeq" id="WP_204816012.1">
    <property type="nucleotide sequence ID" value="NZ_JANHOF010000001.1"/>
</dbReference>
<organism evidence="3 4">
    <name type="scientific">Paenibacillus mendelii</name>
    <dbReference type="NCBI Taxonomy" id="206163"/>
    <lineage>
        <taxon>Bacteria</taxon>
        <taxon>Bacillati</taxon>
        <taxon>Bacillota</taxon>
        <taxon>Bacilli</taxon>
        <taxon>Bacillales</taxon>
        <taxon>Paenibacillaceae</taxon>
        <taxon>Paenibacillus</taxon>
    </lineage>
</organism>
<dbReference type="SUPFAM" id="SSF56059">
    <property type="entry name" value="Glutathione synthetase ATP-binding domain-like"/>
    <property type="match status" value="1"/>
</dbReference>
<dbReference type="InterPro" id="IPR011761">
    <property type="entry name" value="ATP-grasp"/>
</dbReference>
<accession>A0ABV6JG04</accession>
<evidence type="ECO:0000259" key="2">
    <source>
        <dbReference type="PROSITE" id="PS50975"/>
    </source>
</evidence>
<evidence type="ECO:0000313" key="4">
    <source>
        <dbReference type="Proteomes" id="UP001589818"/>
    </source>
</evidence>
<sequence length="418" mass="46727">MITKPRPASSGARLNILLTGGRAPAALELARQFADAGHRVFVAESAPYHLCRVSRAVVHSFRVPMPSHEPEAYVDALRTLILTYRIDVLLPTCEEIMYISKGLDRLQDVCRVFAEPIEVLNRLHNKHKFIQLVEELGLPAPATQLLTSGEELQQLVSAWRDESFTFSPGKIVLKPVYSRFAAHVIILDAADDPALMDKKLAGLVPGLSTAYPWVAQQFIDGRQICTYSVSHSGTVTAHAAYQTSYKAGLGASIYFEPIEHPGIRHWVQAFAGQLQFNGQLAFDFIETNEGVLCPIECNPRTTSGVHLFGPGQGLVTALLEPATAAAMPAEPLPATRTMLAMAMLSFGLWSDRSLRGWKRWHRDFRQARDVIYRRHDSRPFWEQLRTFGETRRISKQRGVSLLAATTYDIEWNGDYDRS</sequence>
<reference evidence="3 4" key="1">
    <citation type="submission" date="2024-09" db="EMBL/GenBank/DDBJ databases">
        <authorList>
            <person name="Sun Q."/>
            <person name="Mori K."/>
        </authorList>
    </citation>
    <scope>NUCLEOTIDE SEQUENCE [LARGE SCALE GENOMIC DNA]</scope>
    <source>
        <strain evidence="3 4">CCM 4839</strain>
    </source>
</reference>
<keyword evidence="1" id="KW-0547">Nucleotide-binding</keyword>
<comment type="caution">
    <text evidence="3">The sequence shown here is derived from an EMBL/GenBank/DDBJ whole genome shotgun (WGS) entry which is preliminary data.</text>
</comment>